<proteinExistence type="predicted"/>
<reference evidence="2" key="2">
    <citation type="submission" date="2021-12" db="EMBL/GenBank/DDBJ databases">
        <title>Resequencing data analysis of finger millet.</title>
        <authorList>
            <person name="Hatakeyama M."/>
            <person name="Aluri S."/>
            <person name="Balachadran M.T."/>
            <person name="Sivarajan S.R."/>
            <person name="Poveda L."/>
            <person name="Shimizu-Inatsugi R."/>
            <person name="Schlapbach R."/>
            <person name="Sreeman S.M."/>
            <person name="Shimizu K.K."/>
        </authorList>
    </citation>
    <scope>NUCLEOTIDE SEQUENCE</scope>
</reference>
<dbReference type="AlphaFoldDB" id="A0AAV5BM77"/>
<protein>
    <submittedName>
        <fullName evidence="2">Uncharacterized protein</fullName>
    </submittedName>
</protein>
<reference evidence="2" key="1">
    <citation type="journal article" date="2018" name="DNA Res.">
        <title>Multiple hybrid de novo genome assembly of finger millet, an orphan allotetraploid crop.</title>
        <authorList>
            <person name="Hatakeyama M."/>
            <person name="Aluri S."/>
            <person name="Balachadran M.T."/>
            <person name="Sivarajan S.R."/>
            <person name="Patrignani A."/>
            <person name="Gruter S."/>
            <person name="Poveda L."/>
            <person name="Shimizu-Inatsugi R."/>
            <person name="Baeten J."/>
            <person name="Francoijs K.J."/>
            <person name="Nataraja K.N."/>
            <person name="Reddy Y.A.N."/>
            <person name="Phadnis S."/>
            <person name="Ravikumar R.L."/>
            <person name="Schlapbach R."/>
            <person name="Sreeman S.M."/>
            <person name="Shimizu K.K."/>
        </authorList>
    </citation>
    <scope>NUCLEOTIDE SEQUENCE</scope>
</reference>
<comment type="caution">
    <text evidence="2">The sequence shown here is derived from an EMBL/GenBank/DDBJ whole genome shotgun (WGS) entry which is preliminary data.</text>
</comment>
<dbReference type="Proteomes" id="UP001054889">
    <property type="component" value="Unassembled WGS sequence"/>
</dbReference>
<keyword evidence="3" id="KW-1185">Reference proteome</keyword>
<evidence type="ECO:0000256" key="1">
    <source>
        <dbReference type="SAM" id="SignalP"/>
    </source>
</evidence>
<sequence>MAANRKFVMIMLVMVLSVAAVGAARPLAGGEWAGEEAASASGGESVNRLLRQRLSGPGHSCATWNPNGGCR</sequence>
<gene>
    <name evidence="2" type="primary">ga02671</name>
    <name evidence="2" type="ORF">PR202_ga02671</name>
</gene>
<name>A0AAV5BM77_ELECO</name>
<dbReference type="EMBL" id="BQKI01000001">
    <property type="protein sequence ID" value="GJM86780.1"/>
    <property type="molecule type" value="Genomic_DNA"/>
</dbReference>
<evidence type="ECO:0000313" key="3">
    <source>
        <dbReference type="Proteomes" id="UP001054889"/>
    </source>
</evidence>
<accession>A0AAV5BM77</accession>
<keyword evidence="1" id="KW-0732">Signal</keyword>
<feature type="chain" id="PRO_5043607550" evidence="1">
    <location>
        <begin position="24"/>
        <end position="71"/>
    </location>
</feature>
<feature type="signal peptide" evidence="1">
    <location>
        <begin position="1"/>
        <end position="23"/>
    </location>
</feature>
<dbReference type="PANTHER" id="PTHR35547:SF1">
    <property type="entry name" value="OS02G0737401 PROTEIN"/>
    <property type="match status" value="1"/>
</dbReference>
<evidence type="ECO:0000313" key="2">
    <source>
        <dbReference type="EMBL" id="GJM86780.1"/>
    </source>
</evidence>
<dbReference type="PANTHER" id="PTHR35547">
    <property type="entry name" value="OS06G0249350 PROTEIN-RELATED"/>
    <property type="match status" value="1"/>
</dbReference>
<organism evidence="2 3">
    <name type="scientific">Eleusine coracana subsp. coracana</name>
    <dbReference type="NCBI Taxonomy" id="191504"/>
    <lineage>
        <taxon>Eukaryota</taxon>
        <taxon>Viridiplantae</taxon>
        <taxon>Streptophyta</taxon>
        <taxon>Embryophyta</taxon>
        <taxon>Tracheophyta</taxon>
        <taxon>Spermatophyta</taxon>
        <taxon>Magnoliopsida</taxon>
        <taxon>Liliopsida</taxon>
        <taxon>Poales</taxon>
        <taxon>Poaceae</taxon>
        <taxon>PACMAD clade</taxon>
        <taxon>Chloridoideae</taxon>
        <taxon>Cynodonteae</taxon>
        <taxon>Eleusininae</taxon>
        <taxon>Eleusine</taxon>
    </lineage>
</organism>